<reference evidence="1 2" key="1">
    <citation type="submission" date="2016-10" db="EMBL/GenBank/DDBJ databases">
        <title>The Draft Genome Sequence of Actinokineospora bangkokensis 44EHWT reveals the biosynthetic pathway of antifungal compounds Thailandins with unusual extender unit butylmalonyl-CoA.</title>
        <authorList>
            <person name="Greule A."/>
            <person name="Intra B."/>
            <person name="Flemming S."/>
            <person name="Rommel M.G."/>
            <person name="Panbangred W."/>
            <person name="Bechthold A."/>
        </authorList>
    </citation>
    <scope>NUCLEOTIDE SEQUENCE [LARGE SCALE GENOMIC DNA]</scope>
    <source>
        <strain evidence="1 2">44EHW</strain>
    </source>
</reference>
<evidence type="ECO:0008006" key="3">
    <source>
        <dbReference type="Google" id="ProtNLM"/>
    </source>
</evidence>
<protein>
    <recommendedName>
        <fullName evidence="3">Abortive infection protein</fullName>
    </recommendedName>
</protein>
<dbReference type="AlphaFoldDB" id="A0A1Q9LK88"/>
<gene>
    <name evidence="1" type="ORF">BJP25_20210</name>
</gene>
<keyword evidence="2" id="KW-1185">Reference proteome</keyword>
<name>A0A1Q9LK88_9PSEU</name>
<organism evidence="1 2">
    <name type="scientific">Actinokineospora bangkokensis</name>
    <dbReference type="NCBI Taxonomy" id="1193682"/>
    <lineage>
        <taxon>Bacteria</taxon>
        <taxon>Bacillati</taxon>
        <taxon>Actinomycetota</taxon>
        <taxon>Actinomycetes</taxon>
        <taxon>Pseudonocardiales</taxon>
        <taxon>Pseudonocardiaceae</taxon>
        <taxon>Actinokineospora</taxon>
    </lineage>
</organism>
<evidence type="ECO:0000313" key="1">
    <source>
        <dbReference type="EMBL" id="OLR92413.1"/>
    </source>
</evidence>
<dbReference type="InterPro" id="IPR017853">
    <property type="entry name" value="GH"/>
</dbReference>
<dbReference type="STRING" id="1193682.BJP25_20210"/>
<dbReference type="RefSeq" id="WP_075975556.1">
    <property type="nucleotide sequence ID" value="NZ_MKQR01000016.1"/>
</dbReference>
<comment type="caution">
    <text evidence="1">The sequence shown here is derived from an EMBL/GenBank/DDBJ whole genome shotgun (WGS) entry which is preliminary data.</text>
</comment>
<dbReference type="Proteomes" id="UP000186040">
    <property type="component" value="Unassembled WGS sequence"/>
</dbReference>
<dbReference type="SUPFAM" id="SSF51445">
    <property type="entry name" value="(Trans)glycosidases"/>
    <property type="match status" value="1"/>
</dbReference>
<sequence>MRGRGISYETGWVRGGGDSRPGFTPEIARRDLQVIRDELHCTALRVLGGVPEKVEQAAEQAAALGLEVWFSPYPLDLDADAVVELVVDCAQRAERLRASGAEVVFVAGAELCLMVHGFLPGRTVEERLAGLLADRAGLPARVGELSARLNEFLGRVVSAVREHFGGPVTYASIPLERVDWSLFDIVSVDLYRSAEVADHFADGVREFVAGQQKPVAITEFGTATYRGAADLGGRGHEVVDSDPDTGEPLRLNRTLERDEPEQARVLGEYLDAFDAAGVDSAFVFSFALNSFPHRTTGDPRDDLDLASYGVVKVLTGDGPDPRWEPKAAFHALAAHYGR</sequence>
<proteinExistence type="predicted"/>
<dbReference type="Gene3D" id="3.20.20.80">
    <property type="entry name" value="Glycosidases"/>
    <property type="match status" value="1"/>
</dbReference>
<accession>A0A1Q9LK88</accession>
<evidence type="ECO:0000313" key="2">
    <source>
        <dbReference type="Proteomes" id="UP000186040"/>
    </source>
</evidence>
<dbReference type="EMBL" id="MKQR01000016">
    <property type="protein sequence ID" value="OLR92413.1"/>
    <property type="molecule type" value="Genomic_DNA"/>
</dbReference>
<dbReference type="OrthoDB" id="151193at2"/>